<dbReference type="EC" id="3.4.24.57" evidence="2"/>
<dbReference type="PANTHER" id="PTHR11735:SF6">
    <property type="entry name" value="TRNA N6-ADENOSINE THREONYLCARBAMOYLTRANSFERASE, MITOCHONDRIAL"/>
    <property type="match status" value="1"/>
</dbReference>
<dbReference type="SUPFAM" id="SSF53067">
    <property type="entry name" value="Actin-like ATPase domain"/>
    <property type="match status" value="1"/>
</dbReference>
<reference evidence="2" key="2">
    <citation type="journal article" date="2011" name="Microb. Ecol.">
        <title>Taxonomic and Functional Metagenomic Profiling of the Microbial Community in the Anoxic Sediment of a Sub-saline Shallow Lake (Laguna de Carrizo, Central Spain).</title>
        <authorList>
            <person name="Ferrer M."/>
            <person name="Guazzaroni M.E."/>
            <person name="Richter M."/>
            <person name="Garcia-Salamanca A."/>
            <person name="Yarza P."/>
            <person name="Suarez-Suarez A."/>
            <person name="Solano J."/>
            <person name="Alcaide M."/>
            <person name="van Dillewijn P."/>
            <person name="Molina-Henares M.A."/>
            <person name="Lopez-Cortes N."/>
            <person name="Al-Ramahi Y."/>
            <person name="Guerrero C."/>
            <person name="Acosta A."/>
            <person name="de Eugenio L.I."/>
            <person name="Martinez V."/>
            <person name="Marques S."/>
            <person name="Rojo F."/>
            <person name="Santero E."/>
            <person name="Genilloud O."/>
            <person name="Perez-Perez J."/>
            <person name="Rossello-Mora R."/>
            <person name="Ramos J.L."/>
        </authorList>
    </citation>
    <scope>NUCLEOTIDE SEQUENCE</scope>
</reference>
<dbReference type="Pfam" id="PF00814">
    <property type="entry name" value="TsaD"/>
    <property type="match status" value="1"/>
</dbReference>
<protein>
    <submittedName>
        <fullName evidence="2">O-sialoglycoprotein endopeptidase</fullName>
        <ecNumber evidence="2">3.4.24.57</ecNumber>
    </submittedName>
</protein>
<sequence length="106" mass="12105">MLNKENFDFSFSGLKTAVFYSVKDKKINLSLKEELASEFEDAVAEVLIKKTLKAIKKYKIKNLIIGGGVSANNRLRKEFKNLEKEKETLKVFLPNKKYTGDNGLMI</sequence>
<reference evidence="2" key="1">
    <citation type="submission" date="2010-07" db="EMBL/GenBank/DDBJ databases">
        <authorList>
            <consortium name="CONSOLIDER consortium CSD2007-00005"/>
            <person name="Guazzaroni M.-E."/>
            <person name="Richter M."/>
            <person name="Garcia-Salamanca A."/>
            <person name="Yarza P."/>
            <person name="Ferrer M."/>
        </authorList>
    </citation>
    <scope>NUCLEOTIDE SEQUENCE</scope>
</reference>
<keyword evidence="2" id="KW-0378">Hydrolase</keyword>
<dbReference type="InterPro" id="IPR000905">
    <property type="entry name" value="Gcp-like_dom"/>
</dbReference>
<accession>D9PIX7</accession>
<gene>
    <name evidence="2" type="primary">gcp</name>
    <name evidence="2" type="ORF">LDC_1486</name>
</gene>
<evidence type="ECO:0000313" key="2">
    <source>
        <dbReference type="EMBL" id="EFK96487.1"/>
    </source>
</evidence>
<dbReference type="Gene3D" id="3.30.420.40">
    <property type="match status" value="1"/>
</dbReference>
<organism evidence="2">
    <name type="scientific">sediment metagenome</name>
    <dbReference type="NCBI Taxonomy" id="749907"/>
    <lineage>
        <taxon>unclassified sequences</taxon>
        <taxon>metagenomes</taxon>
        <taxon>ecological metagenomes</taxon>
    </lineage>
</organism>
<feature type="domain" description="Gcp-like" evidence="1">
    <location>
        <begin position="7"/>
        <end position="106"/>
    </location>
</feature>
<name>D9PIX7_9ZZZZ</name>
<feature type="non-terminal residue" evidence="2">
    <location>
        <position position="106"/>
    </location>
</feature>
<comment type="caution">
    <text evidence="2">The sequence shown here is derived from an EMBL/GenBank/DDBJ whole genome shotgun (WGS) entry which is preliminary data.</text>
</comment>
<dbReference type="EMBL" id="ADZX01000469">
    <property type="protein sequence ID" value="EFK96487.1"/>
    <property type="molecule type" value="Genomic_DNA"/>
</dbReference>
<proteinExistence type="predicted"/>
<dbReference type="AlphaFoldDB" id="D9PIX7"/>
<dbReference type="InterPro" id="IPR043129">
    <property type="entry name" value="ATPase_NBD"/>
</dbReference>
<evidence type="ECO:0000259" key="1">
    <source>
        <dbReference type="Pfam" id="PF00814"/>
    </source>
</evidence>
<dbReference type="GO" id="GO:0004222">
    <property type="term" value="F:metalloendopeptidase activity"/>
    <property type="evidence" value="ECO:0007669"/>
    <property type="project" value="UniProtKB-EC"/>
</dbReference>
<dbReference type="PANTHER" id="PTHR11735">
    <property type="entry name" value="TRNA N6-ADENOSINE THREONYLCARBAMOYLTRANSFERASE"/>
    <property type="match status" value="1"/>
</dbReference>